<comment type="caution">
    <text evidence="1">The sequence shown here is derived from an EMBL/GenBank/DDBJ whole genome shotgun (WGS) entry which is preliminary data.</text>
</comment>
<dbReference type="InterPro" id="IPR035979">
    <property type="entry name" value="RBD_domain_sf"/>
</dbReference>
<accession>A0A812L1V1</accession>
<proteinExistence type="predicted"/>
<dbReference type="GO" id="GO:0003676">
    <property type="term" value="F:nucleic acid binding"/>
    <property type="evidence" value="ECO:0007669"/>
    <property type="project" value="InterPro"/>
</dbReference>
<reference evidence="1" key="1">
    <citation type="submission" date="2021-02" db="EMBL/GenBank/DDBJ databases">
        <authorList>
            <person name="Dougan E. K."/>
            <person name="Rhodes N."/>
            <person name="Thang M."/>
            <person name="Chan C."/>
        </authorList>
    </citation>
    <scope>NUCLEOTIDE SEQUENCE</scope>
</reference>
<name>A0A812L1V1_9DINO</name>
<keyword evidence="2" id="KW-1185">Reference proteome</keyword>
<protein>
    <submittedName>
        <fullName evidence="1">ML3 protein</fullName>
    </submittedName>
</protein>
<feature type="non-terminal residue" evidence="1">
    <location>
        <position position="1"/>
    </location>
</feature>
<dbReference type="AlphaFoldDB" id="A0A812L1V1"/>
<dbReference type="SUPFAM" id="SSF54928">
    <property type="entry name" value="RNA-binding domain, RBD"/>
    <property type="match status" value="1"/>
</dbReference>
<dbReference type="OrthoDB" id="434028at2759"/>
<dbReference type="EMBL" id="CAJNJA010008754">
    <property type="protein sequence ID" value="CAE7240034.1"/>
    <property type="molecule type" value="Genomic_DNA"/>
</dbReference>
<sequence length="120" mass="13581">RYNFVYVPHDKSRQRNVALAFVNFTDSEAARTAFAYFQGRSHPMDVRLGSHIRVSQADVQGLNLNLAYFIARSGLTDMENPHAPRVFEKGRRVNLLEAAKKHVTMQLVAQASQHVKAVDD</sequence>
<organism evidence="1 2">
    <name type="scientific">Symbiodinium necroappetens</name>
    <dbReference type="NCBI Taxonomy" id="1628268"/>
    <lineage>
        <taxon>Eukaryota</taxon>
        <taxon>Sar</taxon>
        <taxon>Alveolata</taxon>
        <taxon>Dinophyceae</taxon>
        <taxon>Suessiales</taxon>
        <taxon>Symbiodiniaceae</taxon>
        <taxon>Symbiodinium</taxon>
    </lineage>
</organism>
<feature type="non-terminal residue" evidence="1">
    <location>
        <position position="120"/>
    </location>
</feature>
<dbReference type="Proteomes" id="UP000601435">
    <property type="component" value="Unassembled WGS sequence"/>
</dbReference>
<gene>
    <name evidence="1" type="primary">ML3</name>
    <name evidence="1" type="ORF">SNEC2469_LOCUS4263</name>
</gene>
<evidence type="ECO:0000313" key="2">
    <source>
        <dbReference type="Proteomes" id="UP000601435"/>
    </source>
</evidence>
<evidence type="ECO:0000313" key="1">
    <source>
        <dbReference type="EMBL" id="CAE7240034.1"/>
    </source>
</evidence>